<protein>
    <submittedName>
        <fullName evidence="1">Uncharacterized protein</fullName>
    </submittedName>
</protein>
<dbReference type="AlphaFoldDB" id="A0A1M6M407"/>
<dbReference type="RefSeq" id="WP_073190255.1">
    <property type="nucleotide sequence ID" value="NZ_FQZG01000080.1"/>
</dbReference>
<sequence>MPRLLVFAVRIDDVRDIFGAEAALAERLRSVAAASFSAQQPTRRRWFKPMLRRDPDTEVRTDRPLRGEVDALLSGGFIEPDRQPAAWRVFTLWLEDLSTASVEVAWDPELFDRVEWDLARAGLNSDYSLRRLADRQLGTPLRPLPGQVVGYAKAVHVAETADAVRAALAVPDLPGETADFVVPILEVLDVAAGHGLEIVVVGAD</sequence>
<dbReference type="EMBL" id="FQZG01000080">
    <property type="protein sequence ID" value="SHJ78043.1"/>
    <property type="molecule type" value="Genomic_DNA"/>
</dbReference>
<dbReference type="OrthoDB" id="3723918at2"/>
<evidence type="ECO:0000313" key="1">
    <source>
        <dbReference type="EMBL" id="SHJ78043.1"/>
    </source>
</evidence>
<evidence type="ECO:0000313" key="2">
    <source>
        <dbReference type="Proteomes" id="UP000184512"/>
    </source>
</evidence>
<organism evidence="1 2">
    <name type="scientific">Tessaracoccus bendigoensis DSM 12906</name>
    <dbReference type="NCBI Taxonomy" id="1123357"/>
    <lineage>
        <taxon>Bacteria</taxon>
        <taxon>Bacillati</taxon>
        <taxon>Actinomycetota</taxon>
        <taxon>Actinomycetes</taxon>
        <taxon>Propionibacteriales</taxon>
        <taxon>Propionibacteriaceae</taxon>
        <taxon>Tessaracoccus</taxon>
    </lineage>
</organism>
<reference evidence="1 2" key="1">
    <citation type="submission" date="2016-11" db="EMBL/GenBank/DDBJ databases">
        <authorList>
            <person name="Jaros S."/>
            <person name="Januszkiewicz K."/>
            <person name="Wedrychowicz H."/>
        </authorList>
    </citation>
    <scope>NUCLEOTIDE SEQUENCE [LARGE SCALE GENOMIC DNA]</scope>
    <source>
        <strain evidence="1 2">DSM 12906</strain>
    </source>
</reference>
<proteinExistence type="predicted"/>
<gene>
    <name evidence="1" type="ORF">SAMN02745244_03239</name>
</gene>
<name>A0A1M6M407_9ACTN</name>
<accession>A0A1M6M407</accession>
<dbReference type="Proteomes" id="UP000184512">
    <property type="component" value="Unassembled WGS sequence"/>
</dbReference>
<keyword evidence="2" id="KW-1185">Reference proteome</keyword>